<feature type="transmembrane region" description="Helical" evidence="4">
    <location>
        <begin position="337"/>
        <end position="357"/>
    </location>
</feature>
<dbReference type="PROSITE" id="PS50002">
    <property type="entry name" value="SH3"/>
    <property type="match status" value="1"/>
</dbReference>
<evidence type="ECO:0000259" key="5">
    <source>
        <dbReference type="PROSITE" id="PS50002"/>
    </source>
</evidence>
<sequence length="782" mass="88338">MAKGNWSSLLKSSVRWMRVFFAYRVQSQAPNTVDLMFLMITDWQPWFAKPLQEAFPDFPVQALLHFSSPQTSSMLPSIDYNEGELTCIMEHINTQKDSKERLENEREIDLGTSKAHCLPLVVWTRARGAIRDYPDRPLIVIISKRTDGISSKITSHYSNDRYNRWDRLAKNQAWVYLDLYFLFTKWDRIWGAVKKNLQRRTEEVHGRQIVLPIQQQTRQLHKDNNIMISLREHVRIHKASLEIVMQRVEYMLGGVDFVATQGLKGRLDDAFQLLEYYEVTATTILEQQQNLLSLAFNLETVAQGQAVARLNALAFIFLPLSFVASVFGITTLTVQPIWYPVAAVPTLCTTVVVAYAAHKFFASAAEKESRPNAMKVKWSVDLEKFPSRSSRVSTNLFEKITKIFFRSKDRLPKERIPTPGTFLGDGPGINDPSRLIRRSTDLSLADRHYIPPRSTVQFLPGAYGYSGNEGPSFYTPASGYNPPRSQVYDFATSSETYNFGNAYLPQLHELGGGAHTPPETGDVQETLQIPPTSRPPPPKPPESTNVLTRLYNNRNKLDIEARRARAIADFPSRFGGFGFDKGDMITVLSEIDKSEEWWLGRVGWQTGIFPNSYVEVLPTSPAESPPHSFLAQEVIPDETSYRTDGPDFGLPPDTTSTPITATNEDLYSAEETYLPTSSTYIPYKATPDSTAYQQNQDMYSADAAGSPAQPQEEQNDVINYGDEIQEWDREFSFDRGSDLQTSLVGMNIGGVDEPFLPNISEERSAGAGSPRRRIGRLETIEE</sequence>
<feature type="region of interest" description="Disordered" evidence="3">
    <location>
        <begin position="509"/>
        <end position="544"/>
    </location>
</feature>
<dbReference type="InterPro" id="IPR002523">
    <property type="entry name" value="MgTranspt_CorA/ZnTranspt_ZntB"/>
</dbReference>
<dbReference type="OrthoDB" id="5428055at2759"/>
<evidence type="ECO:0000256" key="1">
    <source>
        <dbReference type="ARBA" id="ARBA00022443"/>
    </source>
</evidence>
<protein>
    <recommendedName>
        <fullName evidence="5">SH3 domain-containing protein</fullName>
    </recommendedName>
</protein>
<dbReference type="InterPro" id="IPR036028">
    <property type="entry name" value="SH3-like_dom_sf"/>
</dbReference>
<dbReference type="EMBL" id="KZ613973">
    <property type="protein sequence ID" value="PMD29530.1"/>
    <property type="molecule type" value="Genomic_DNA"/>
</dbReference>
<keyword evidence="4" id="KW-0472">Membrane</keyword>
<dbReference type="Gene3D" id="2.30.30.40">
    <property type="entry name" value="SH3 Domains"/>
    <property type="match status" value="1"/>
</dbReference>
<dbReference type="Proteomes" id="UP000235786">
    <property type="component" value="Unassembled WGS sequence"/>
</dbReference>
<name>A0A2J6QTH6_HYAVF</name>
<dbReference type="Pfam" id="PF07653">
    <property type="entry name" value="SH3_2"/>
    <property type="match status" value="1"/>
</dbReference>
<evidence type="ECO:0000256" key="4">
    <source>
        <dbReference type="SAM" id="Phobius"/>
    </source>
</evidence>
<dbReference type="SMART" id="SM00326">
    <property type="entry name" value="SH3"/>
    <property type="match status" value="1"/>
</dbReference>
<keyword evidence="4" id="KW-0812">Transmembrane</keyword>
<evidence type="ECO:0000256" key="3">
    <source>
        <dbReference type="SAM" id="MobiDB-lite"/>
    </source>
</evidence>
<evidence type="ECO:0000313" key="6">
    <source>
        <dbReference type="EMBL" id="PMD29530.1"/>
    </source>
</evidence>
<evidence type="ECO:0000313" key="7">
    <source>
        <dbReference type="Proteomes" id="UP000235786"/>
    </source>
</evidence>
<dbReference type="STRING" id="1149755.A0A2J6QTH6"/>
<dbReference type="Gene3D" id="1.20.58.340">
    <property type="entry name" value="Magnesium transport protein CorA, transmembrane region"/>
    <property type="match status" value="1"/>
</dbReference>
<evidence type="ECO:0000256" key="2">
    <source>
        <dbReference type="PROSITE-ProRule" id="PRU00192"/>
    </source>
</evidence>
<feature type="compositionally biased region" description="Pro residues" evidence="3">
    <location>
        <begin position="532"/>
        <end position="541"/>
    </location>
</feature>
<gene>
    <name evidence="6" type="ORF">L207DRAFT_236785</name>
</gene>
<dbReference type="AlphaFoldDB" id="A0A2J6QTH6"/>
<feature type="transmembrane region" description="Helical" evidence="4">
    <location>
        <begin position="312"/>
        <end position="331"/>
    </location>
</feature>
<keyword evidence="7" id="KW-1185">Reference proteome</keyword>
<organism evidence="6 7">
    <name type="scientific">Hyaloscypha variabilis (strain UAMH 11265 / GT02V1 / F)</name>
    <name type="common">Meliniomyces variabilis</name>
    <dbReference type="NCBI Taxonomy" id="1149755"/>
    <lineage>
        <taxon>Eukaryota</taxon>
        <taxon>Fungi</taxon>
        <taxon>Dikarya</taxon>
        <taxon>Ascomycota</taxon>
        <taxon>Pezizomycotina</taxon>
        <taxon>Leotiomycetes</taxon>
        <taxon>Helotiales</taxon>
        <taxon>Hyaloscyphaceae</taxon>
        <taxon>Hyaloscypha</taxon>
        <taxon>Hyaloscypha variabilis</taxon>
    </lineage>
</organism>
<feature type="region of interest" description="Disordered" evidence="3">
    <location>
        <begin position="641"/>
        <end position="660"/>
    </location>
</feature>
<keyword evidence="1 2" id="KW-0728">SH3 domain</keyword>
<keyword evidence="4" id="KW-1133">Transmembrane helix</keyword>
<dbReference type="SUPFAM" id="SSF50044">
    <property type="entry name" value="SH3-domain"/>
    <property type="match status" value="1"/>
</dbReference>
<dbReference type="Pfam" id="PF01544">
    <property type="entry name" value="CorA"/>
    <property type="match status" value="1"/>
</dbReference>
<proteinExistence type="predicted"/>
<feature type="region of interest" description="Disordered" evidence="3">
    <location>
        <begin position="755"/>
        <end position="782"/>
    </location>
</feature>
<dbReference type="InterPro" id="IPR001452">
    <property type="entry name" value="SH3_domain"/>
</dbReference>
<accession>A0A2J6QTH6</accession>
<reference evidence="6 7" key="1">
    <citation type="submission" date="2016-04" db="EMBL/GenBank/DDBJ databases">
        <title>A degradative enzymes factory behind the ericoid mycorrhizal symbiosis.</title>
        <authorList>
            <consortium name="DOE Joint Genome Institute"/>
            <person name="Martino E."/>
            <person name="Morin E."/>
            <person name="Grelet G."/>
            <person name="Kuo A."/>
            <person name="Kohler A."/>
            <person name="Daghino S."/>
            <person name="Barry K."/>
            <person name="Choi C."/>
            <person name="Cichocki N."/>
            <person name="Clum A."/>
            <person name="Copeland A."/>
            <person name="Hainaut M."/>
            <person name="Haridas S."/>
            <person name="Labutti K."/>
            <person name="Lindquist E."/>
            <person name="Lipzen A."/>
            <person name="Khouja H.-R."/>
            <person name="Murat C."/>
            <person name="Ohm R."/>
            <person name="Olson A."/>
            <person name="Spatafora J."/>
            <person name="Veneault-Fourrey C."/>
            <person name="Henrissat B."/>
            <person name="Grigoriev I."/>
            <person name="Martin F."/>
            <person name="Perotto S."/>
        </authorList>
    </citation>
    <scope>NUCLEOTIDE SEQUENCE [LARGE SCALE GENOMIC DNA]</scope>
    <source>
        <strain evidence="6 7">F</strain>
    </source>
</reference>
<feature type="domain" description="SH3" evidence="5">
    <location>
        <begin position="559"/>
        <end position="619"/>
    </location>
</feature>